<accession>A0A176S345</accession>
<protein>
    <recommendedName>
        <fullName evidence="3">CopG family transcriptional regulator</fullName>
    </recommendedName>
</protein>
<organism evidence="1 2">
    <name type="scientific">Candidatus Thiomargarita nelsonii</name>
    <dbReference type="NCBI Taxonomy" id="1003181"/>
    <lineage>
        <taxon>Bacteria</taxon>
        <taxon>Pseudomonadati</taxon>
        <taxon>Pseudomonadota</taxon>
        <taxon>Gammaproteobacteria</taxon>
        <taxon>Thiotrichales</taxon>
        <taxon>Thiotrichaceae</taxon>
        <taxon>Thiomargarita</taxon>
    </lineage>
</organism>
<sequence length="78" mass="8862">MTQEITLTLDNNLIQRAERLAVKQSISVRQMLSDVLARVIVQLDAAQYEQAKRAAFKEMEQGFHLGGVPASRESLYER</sequence>
<evidence type="ECO:0000313" key="2">
    <source>
        <dbReference type="Proteomes" id="UP000076962"/>
    </source>
</evidence>
<dbReference type="AlphaFoldDB" id="A0A176S345"/>
<reference evidence="1 2" key="1">
    <citation type="submission" date="2016-05" db="EMBL/GenBank/DDBJ databases">
        <title>Single-cell genome of chain-forming Candidatus Thiomargarita nelsonii and comparison to other large sulfur-oxidizing bacteria.</title>
        <authorList>
            <person name="Winkel M."/>
            <person name="Salman V."/>
            <person name="Woyke T."/>
            <person name="Schulz-Vogt H."/>
            <person name="Richter M."/>
            <person name="Flood B."/>
            <person name="Bailey J."/>
            <person name="Amann R."/>
            <person name="Mussmann M."/>
        </authorList>
    </citation>
    <scope>NUCLEOTIDE SEQUENCE [LARGE SCALE GENOMIC DNA]</scope>
    <source>
        <strain evidence="1 2">THI036</strain>
    </source>
</reference>
<keyword evidence="2" id="KW-1185">Reference proteome</keyword>
<comment type="caution">
    <text evidence="1">The sequence shown here is derived from an EMBL/GenBank/DDBJ whole genome shotgun (WGS) entry which is preliminary data.</text>
</comment>
<gene>
    <name evidence="1" type="ORF">THIOM_001855</name>
</gene>
<name>A0A176S345_9GAMM</name>
<proteinExistence type="predicted"/>
<evidence type="ECO:0000313" key="1">
    <source>
        <dbReference type="EMBL" id="OAD22347.1"/>
    </source>
</evidence>
<dbReference type="Proteomes" id="UP000076962">
    <property type="component" value="Unassembled WGS sequence"/>
</dbReference>
<evidence type="ECO:0008006" key="3">
    <source>
        <dbReference type="Google" id="ProtNLM"/>
    </source>
</evidence>
<dbReference type="EMBL" id="LUTY01001008">
    <property type="protein sequence ID" value="OAD22347.1"/>
    <property type="molecule type" value="Genomic_DNA"/>
</dbReference>